<protein>
    <submittedName>
        <fullName evidence="9">Velvet factor-domain-containing protein</fullName>
    </submittedName>
</protein>
<dbReference type="AlphaFoldDB" id="A0AAN6MRP2"/>
<dbReference type="EMBL" id="MU855344">
    <property type="protein sequence ID" value="KAK3905845.1"/>
    <property type="molecule type" value="Genomic_DNA"/>
</dbReference>
<feature type="compositionally biased region" description="Polar residues" evidence="7">
    <location>
        <begin position="27"/>
        <end position="36"/>
    </location>
</feature>
<keyword evidence="2" id="KW-0749">Sporulation</keyword>
<comment type="caution">
    <text evidence="9">The sequence shown here is derived from an EMBL/GenBank/DDBJ whole genome shotgun (WGS) entry which is preliminary data.</text>
</comment>
<accession>A0AAN6MRP2</accession>
<evidence type="ECO:0000256" key="1">
    <source>
        <dbReference type="ARBA" id="ARBA00004123"/>
    </source>
</evidence>
<evidence type="ECO:0000256" key="7">
    <source>
        <dbReference type="SAM" id="MobiDB-lite"/>
    </source>
</evidence>
<evidence type="ECO:0000259" key="8">
    <source>
        <dbReference type="PROSITE" id="PS51821"/>
    </source>
</evidence>
<dbReference type="InterPro" id="IPR038491">
    <property type="entry name" value="Velvet_dom_sf"/>
</dbReference>
<keyword evidence="3" id="KW-0805">Transcription regulation</keyword>
<proteinExistence type="inferred from homology"/>
<evidence type="ECO:0000256" key="5">
    <source>
        <dbReference type="ARBA" id="ARBA00023242"/>
    </source>
</evidence>
<feature type="compositionally biased region" description="Polar residues" evidence="7">
    <location>
        <begin position="66"/>
        <end position="77"/>
    </location>
</feature>
<evidence type="ECO:0000313" key="10">
    <source>
        <dbReference type="Proteomes" id="UP001303889"/>
    </source>
</evidence>
<evidence type="ECO:0000313" key="9">
    <source>
        <dbReference type="EMBL" id="KAK3905845.1"/>
    </source>
</evidence>
<dbReference type="PANTHER" id="PTHR33572">
    <property type="entry name" value="SPORE DEVELOPMENT REGULATOR VOSA"/>
    <property type="match status" value="1"/>
</dbReference>
<dbReference type="Proteomes" id="UP001303889">
    <property type="component" value="Unassembled WGS sequence"/>
</dbReference>
<reference evidence="9" key="1">
    <citation type="journal article" date="2023" name="Mol. Phylogenet. Evol.">
        <title>Genome-scale phylogeny and comparative genomics of the fungal order Sordariales.</title>
        <authorList>
            <person name="Hensen N."/>
            <person name="Bonometti L."/>
            <person name="Westerberg I."/>
            <person name="Brannstrom I.O."/>
            <person name="Guillou S."/>
            <person name="Cros-Aarteil S."/>
            <person name="Calhoun S."/>
            <person name="Haridas S."/>
            <person name="Kuo A."/>
            <person name="Mondo S."/>
            <person name="Pangilinan J."/>
            <person name="Riley R."/>
            <person name="LaButti K."/>
            <person name="Andreopoulos B."/>
            <person name="Lipzen A."/>
            <person name="Chen C."/>
            <person name="Yan M."/>
            <person name="Daum C."/>
            <person name="Ng V."/>
            <person name="Clum A."/>
            <person name="Steindorff A."/>
            <person name="Ohm R.A."/>
            <person name="Martin F."/>
            <person name="Silar P."/>
            <person name="Natvig D.O."/>
            <person name="Lalanne C."/>
            <person name="Gautier V."/>
            <person name="Ament-Velasquez S.L."/>
            <person name="Kruys A."/>
            <person name="Hutchinson M.I."/>
            <person name="Powell A.J."/>
            <person name="Barry K."/>
            <person name="Miller A.N."/>
            <person name="Grigoriev I.V."/>
            <person name="Debuchy R."/>
            <person name="Gladieux P."/>
            <person name="Hiltunen Thoren M."/>
            <person name="Johannesson H."/>
        </authorList>
    </citation>
    <scope>NUCLEOTIDE SEQUENCE</scope>
    <source>
        <strain evidence="9">CBS 103.79</strain>
    </source>
</reference>
<dbReference type="InterPro" id="IPR021740">
    <property type="entry name" value="Velvet"/>
</dbReference>
<comment type="subcellular location">
    <subcellularLocation>
        <location evidence="1">Nucleus</location>
    </subcellularLocation>
</comment>
<sequence length="422" mass="46066">MHQPPYTPSQGQPLPPDMHGHPHQSPYLAQQISQHPSMPPPGASYQDSVPMAGPGSLQQGPPGDGSASSLSQSQERTPLTADEKRQQELNLKPYSSEDDQSRVYALDVVQQPQRARMCGFGDKDRRPITPPPCVKLIVKDAKTGKEIDCNDIEYTMYVLNVDLWSEDALKEVNLVRHTTATPSISSTSPASYAQIEQATPAYSHILPSSRDMGYPQQMGYPPPGQAVSPYGMQQPYSQAGFVSPNGTGYQPPNQYYPQADLQGLGQLVTSPYGPPRVYEPQFGNMPQRMSISGNPPSGMFTRNLIGSLAASAFRLHDNDDKIGIWFILQDLSVRTEGNFRLRFSFVNVGAPGQPGNGGSINVGKAPVLASVFSDVFQVYSAKKFPGVCDSTELSKCFAGQGIKIPIRKDNNKGTKEEEDDYE</sequence>
<dbReference type="Pfam" id="PF11754">
    <property type="entry name" value="Velvet"/>
    <property type="match status" value="1"/>
</dbReference>
<keyword evidence="5" id="KW-0539">Nucleus</keyword>
<organism evidence="9 10">
    <name type="scientific">Staphylotrichum tortipilum</name>
    <dbReference type="NCBI Taxonomy" id="2831512"/>
    <lineage>
        <taxon>Eukaryota</taxon>
        <taxon>Fungi</taxon>
        <taxon>Dikarya</taxon>
        <taxon>Ascomycota</taxon>
        <taxon>Pezizomycotina</taxon>
        <taxon>Sordariomycetes</taxon>
        <taxon>Sordariomycetidae</taxon>
        <taxon>Sordariales</taxon>
        <taxon>Chaetomiaceae</taxon>
        <taxon>Staphylotrichum</taxon>
    </lineage>
</organism>
<name>A0AAN6MRP2_9PEZI</name>
<keyword evidence="4" id="KW-0804">Transcription</keyword>
<dbReference type="GO" id="GO:0005634">
    <property type="term" value="C:nucleus"/>
    <property type="evidence" value="ECO:0007669"/>
    <property type="project" value="UniProtKB-SubCell"/>
</dbReference>
<comment type="similarity">
    <text evidence="6">Belongs to the velvet family. VelB subfamily.</text>
</comment>
<dbReference type="Gene3D" id="2.60.40.3960">
    <property type="entry name" value="Velvet domain"/>
    <property type="match status" value="2"/>
</dbReference>
<dbReference type="PANTHER" id="PTHR33572:SF3">
    <property type="entry name" value="VELVET COMPLEX SUBUNIT B"/>
    <property type="match status" value="1"/>
</dbReference>
<feature type="region of interest" description="Disordered" evidence="7">
    <location>
        <begin position="1"/>
        <end position="98"/>
    </location>
</feature>
<evidence type="ECO:0000256" key="4">
    <source>
        <dbReference type="ARBA" id="ARBA00023163"/>
    </source>
</evidence>
<evidence type="ECO:0000256" key="6">
    <source>
        <dbReference type="ARBA" id="ARBA00038045"/>
    </source>
</evidence>
<keyword evidence="10" id="KW-1185">Reference proteome</keyword>
<feature type="domain" description="Velvet" evidence="8">
    <location>
        <begin position="98"/>
        <end position="407"/>
    </location>
</feature>
<evidence type="ECO:0000256" key="2">
    <source>
        <dbReference type="ARBA" id="ARBA00022969"/>
    </source>
</evidence>
<dbReference type="GO" id="GO:0030435">
    <property type="term" value="P:sporulation resulting in formation of a cellular spore"/>
    <property type="evidence" value="ECO:0007669"/>
    <property type="project" value="UniProtKB-KW"/>
</dbReference>
<dbReference type="InterPro" id="IPR037525">
    <property type="entry name" value="Velvet_dom"/>
</dbReference>
<evidence type="ECO:0000256" key="3">
    <source>
        <dbReference type="ARBA" id="ARBA00023015"/>
    </source>
</evidence>
<reference evidence="9" key="2">
    <citation type="submission" date="2023-05" db="EMBL/GenBank/DDBJ databases">
        <authorList>
            <consortium name="Lawrence Berkeley National Laboratory"/>
            <person name="Steindorff A."/>
            <person name="Hensen N."/>
            <person name="Bonometti L."/>
            <person name="Westerberg I."/>
            <person name="Brannstrom I.O."/>
            <person name="Guillou S."/>
            <person name="Cros-Aarteil S."/>
            <person name="Calhoun S."/>
            <person name="Haridas S."/>
            <person name="Kuo A."/>
            <person name="Mondo S."/>
            <person name="Pangilinan J."/>
            <person name="Riley R."/>
            <person name="Labutti K."/>
            <person name="Andreopoulos B."/>
            <person name="Lipzen A."/>
            <person name="Chen C."/>
            <person name="Yanf M."/>
            <person name="Daum C."/>
            <person name="Ng V."/>
            <person name="Clum A."/>
            <person name="Ohm R."/>
            <person name="Martin F."/>
            <person name="Silar P."/>
            <person name="Natvig D."/>
            <person name="Lalanne C."/>
            <person name="Gautier V."/>
            <person name="Ament-Velasquez S.L."/>
            <person name="Kruys A."/>
            <person name="Hutchinson M.I."/>
            <person name="Powell A.J."/>
            <person name="Barry K."/>
            <person name="Miller A.N."/>
            <person name="Grigoriev I.V."/>
            <person name="Debuchy R."/>
            <person name="Gladieux P."/>
            <person name="Thoren M.H."/>
            <person name="Johannesson H."/>
        </authorList>
    </citation>
    <scope>NUCLEOTIDE SEQUENCE</scope>
    <source>
        <strain evidence="9">CBS 103.79</strain>
    </source>
</reference>
<gene>
    <name evidence="9" type="ORF">C8A05DRAFT_30302</name>
</gene>
<dbReference type="PROSITE" id="PS51821">
    <property type="entry name" value="VELVET"/>
    <property type="match status" value="1"/>
</dbReference>